<dbReference type="PANTHER" id="PTHR10024">
    <property type="entry name" value="SYNAPTOTAGMIN"/>
    <property type="match status" value="1"/>
</dbReference>
<evidence type="ECO:0000256" key="2">
    <source>
        <dbReference type="SAM" id="Phobius"/>
    </source>
</evidence>
<dbReference type="Proteomes" id="UP001652625">
    <property type="component" value="Chromosome 11"/>
</dbReference>
<dbReference type="Pfam" id="PF00168">
    <property type="entry name" value="C2"/>
    <property type="match status" value="2"/>
</dbReference>
<keyword evidence="2" id="KW-1133">Transmembrane helix</keyword>
<feature type="domain" description="C2" evidence="3">
    <location>
        <begin position="205"/>
        <end position="326"/>
    </location>
</feature>
<dbReference type="Gene3D" id="2.60.40.150">
    <property type="entry name" value="C2 domain"/>
    <property type="match status" value="2"/>
</dbReference>
<dbReference type="InterPro" id="IPR035892">
    <property type="entry name" value="C2_domain_sf"/>
</dbReference>
<feature type="transmembrane region" description="Helical" evidence="2">
    <location>
        <begin position="18"/>
        <end position="39"/>
    </location>
</feature>
<feature type="compositionally biased region" description="Basic and acidic residues" evidence="1">
    <location>
        <begin position="159"/>
        <end position="173"/>
    </location>
</feature>
<keyword evidence="2" id="KW-0472">Membrane</keyword>
<keyword evidence="4" id="KW-1185">Reference proteome</keyword>
<sequence>MEQTPNIYMLILMSNNDVVLIVSGIILAIVVFIAAFFLWKYVKKCIETLKQNLLPNKTNSIDIKLFENPISVRTVKIQQPFITSKFGNHGNILESVQKRRFTVLDVYKSQTTPNFSLKRRKNLQLNIPEDLKYYLKSLIKELKTSNQTSNQTSKAPKSSLKDQSESTQEKEINSTKSSTESKKSKKQVTWNLTKSNSISNELHQNTGCLTFRSEYLENSKTIIIHILRLIDLVSQKPANEVNPFIQAYLLPGKLQVHNTKYQRGKKKIYFDEKLNFLNISEKDKNIYTLKIKVLNHVRLTRCETLGKGEVPLKSLHLNSSQTYRVNLFVKKNLEKIEPLLMVSLNHHTILNKLEVIIHQAKNLPESSSYVYVIVALVKLDYVEKKNSAPRQLINQQGLDEYFEFHVQTSVDSPLKSFSLVITLVKKVNFKTDVIFGHVIFSECFFYSAAASHWIAVENTPNKRITEWHSLINPDIK</sequence>
<name>A0ABM4CU11_HYDVU</name>
<accession>A0ABM4CU11</accession>
<organism evidence="4 5">
    <name type="scientific">Hydra vulgaris</name>
    <name type="common">Hydra</name>
    <name type="synonym">Hydra attenuata</name>
    <dbReference type="NCBI Taxonomy" id="6087"/>
    <lineage>
        <taxon>Eukaryota</taxon>
        <taxon>Metazoa</taxon>
        <taxon>Cnidaria</taxon>
        <taxon>Hydrozoa</taxon>
        <taxon>Hydroidolina</taxon>
        <taxon>Anthoathecata</taxon>
        <taxon>Aplanulata</taxon>
        <taxon>Hydridae</taxon>
        <taxon>Hydra</taxon>
    </lineage>
</organism>
<evidence type="ECO:0000313" key="4">
    <source>
        <dbReference type="Proteomes" id="UP001652625"/>
    </source>
</evidence>
<reference evidence="5" key="1">
    <citation type="submission" date="2025-08" db="UniProtKB">
        <authorList>
            <consortium name="RefSeq"/>
        </authorList>
    </citation>
    <scope>IDENTIFICATION</scope>
</reference>
<dbReference type="InterPro" id="IPR000008">
    <property type="entry name" value="C2_dom"/>
</dbReference>
<dbReference type="GeneID" id="136086825"/>
<dbReference type="SUPFAM" id="SSF49562">
    <property type="entry name" value="C2 domain (Calcium/lipid-binding domain, CaLB)"/>
    <property type="match status" value="2"/>
</dbReference>
<gene>
    <name evidence="5" type="primary">LOC136086825</name>
</gene>
<keyword evidence="2" id="KW-0812">Transmembrane</keyword>
<dbReference type="PROSITE" id="PS50004">
    <property type="entry name" value="C2"/>
    <property type="match status" value="1"/>
</dbReference>
<feature type="region of interest" description="Disordered" evidence="1">
    <location>
        <begin position="145"/>
        <end position="186"/>
    </location>
</feature>
<evidence type="ECO:0000256" key="1">
    <source>
        <dbReference type="SAM" id="MobiDB-lite"/>
    </source>
</evidence>
<proteinExistence type="predicted"/>
<dbReference type="RefSeq" id="XP_065665389.1">
    <property type="nucleotide sequence ID" value="XM_065809317.1"/>
</dbReference>
<feature type="compositionally biased region" description="Polar residues" evidence="1">
    <location>
        <begin position="145"/>
        <end position="156"/>
    </location>
</feature>
<protein>
    <submittedName>
        <fullName evidence="5">Synaptotagmin 1-like</fullName>
    </submittedName>
</protein>
<evidence type="ECO:0000313" key="5">
    <source>
        <dbReference type="RefSeq" id="XP_065665389.1"/>
    </source>
</evidence>
<evidence type="ECO:0000259" key="3">
    <source>
        <dbReference type="PROSITE" id="PS50004"/>
    </source>
</evidence>